<dbReference type="Proteomes" id="UP000661077">
    <property type="component" value="Unassembled WGS sequence"/>
</dbReference>
<dbReference type="Gene3D" id="3.40.710.10">
    <property type="entry name" value="DD-peptidase/beta-lactamase superfamily"/>
    <property type="match status" value="1"/>
</dbReference>
<dbReference type="PANTHER" id="PTHR43283">
    <property type="entry name" value="BETA-LACTAMASE-RELATED"/>
    <property type="match status" value="1"/>
</dbReference>
<evidence type="ECO:0000259" key="2">
    <source>
        <dbReference type="Pfam" id="PF00144"/>
    </source>
</evidence>
<evidence type="ECO:0000256" key="1">
    <source>
        <dbReference type="SAM" id="MobiDB-lite"/>
    </source>
</evidence>
<organism evidence="3 4">
    <name type="scientific">Steroidobacter gossypii</name>
    <dbReference type="NCBI Taxonomy" id="2805490"/>
    <lineage>
        <taxon>Bacteria</taxon>
        <taxon>Pseudomonadati</taxon>
        <taxon>Pseudomonadota</taxon>
        <taxon>Gammaproteobacteria</taxon>
        <taxon>Steroidobacterales</taxon>
        <taxon>Steroidobacteraceae</taxon>
        <taxon>Steroidobacter</taxon>
    </lineage>
</organism>
<dbReference type="PANTHER" id="PTHR43283:SF14">
    <property type="entry name" value="BLL8153 PROTEIN"/>
    <property type="match status" value="1"/>
</dbReference>
<gene>
    <name evidence="3" type="ORF">JM946_20815</name>
</gene>
<dbReference type="RefSeq" id="WP_203169305.1">
    <property type="nucleotide sequence ID" value="NZ_JAEVLS010000005.1"/>
</dbReference>
<evidence type="ECO:0000313" key="4">
    <source>
        <dbReference type="Proteomes" id="UP000661077"/>
    </source>
</evidence>
<name>A0ABS1X1T1_9GAMM</name>
<feature type="domain" description="Beta-lactamase-related" evidence="2">
    <location>
        <begin position="92"/>
        <end position="374"/>
    </location>
</feature>
<reference evidence="3 4" key="1">
    <citation type="journal article" date="2021" name="Int. J. Syst. Evol. Microbiol.">
        <title>Steroidobacter gossypii sp. nov., isolated from soil of cotton cropping field.</title>
        <authorList>
            <person name="Huang R."/>
            <person name="Yang S."/>
            <person name="Zhen C."/>
            <person name="Liu W."/>
        </authorList>
    </citation>
    <scope>NUCLEOTIDE SEQUENCE [LARGE SCALE GENOMIC DNA]</scope>
    <source>
        <strain evidence="3 4">S1-65</strain>
    </source>
</reference>
<dbReference type="Pfam" id="PF00144">
    <property type="entry name" value="Beta-lactamase"/>
    <property type="match status" value="1"/>
</dbReference>
<protein>
    <submittedName>
        <fullName evidence="3">Serine hydrolase</fullName>
    </submittedName>
</protein>
<evidence type="ECO:0000313" key="3">
    <source>
        <dbReference type="EMBL" id="MBM0107185.1"/>
    </source>
</evidence>
<proteinExistence type="predicted"/>
<accession>A0ABS1X1T1</accession>
<dbReference type="InterPro" id="IPR050789">
    <property type="entry name" value="Diverse_Enzym_Activities"/>
</dbReference>
<dbReference type="InterPro" id="IPR001466">
    <property type="entry name" value="Beta-lactam-related"/>
</dbReference>
<dbReference type="GO" id="GO:0016787">
    <property type="term" value="F:hydrolase activity"/>
    <property type="evidence" value="ECO:0007669"/>
    <property type="project" value="UniProtKB-KW"/>
</dbReference>
<dbReference type="SUPFAM" id="SSF56601">
    <property type="entry name" value="beta-lactamase/transpeptidase-like"/>
    <property type="match status" value="1"/>
</dbReference>
<comment type="caution">
    <text evidence="3">The sequence shown here is derived from an EMBL/GenBank/DDBJ whole genome shotgun (WGS) entry which is preliminary data.</text>
</comment>
<keyword evidence="4" id="KW-1185">Reference proteome</keyword>
<feature type="compositionally biased region" description="Basic and acidic residues" evidence="1">
    <location>
        <begin position="1"/>
        <end position="14"/>
    </location>
</feature>
<dbReference type="EMBL" id="JAEVLS010000005">
    <property type="protein sequence ID" value="MBM0107185.1"/>
    <property type="molecule type" value="Genomic_DNA"/>
</dbReference>
<keyword evidence="3" id="KW-0378">Hydrolase</keyword>
<feature type="region of interest" description="Disordered" evidence="1">
    <location>
        <begin position="1"/>
        <end position="20"/>
    </location>
</feature>
<sequence length="390" mass="43426">MHRDAEVRSRRADQSELAPSEARDAYAGKLLPNVQLKLFRESQWGFATRVIARGGTVQELPRADIQLQDMVVHSRGMELDLVDYLSRNRVAGLLLMKRGRIAFEHYDLGIDASTRWISMSMAKSVSTTLVGAAIQDKLIGSVDDQLTRYLPELRGTSYDGVSIRHLLQMTSGVHWDDTHTDPQSERRRMLEMQIAQQPGAIMKFLASQRRVAAPGSIWNYSTGETHVVGALVRAATGLWCADYLSQKIWARVGMERDATWWLEAADGLEVAGSGINATLRDYARFGLFMMNGGVIGNERVLPESWIVEATQPRQVGNARVDYGYMWWPVPSPNGSFADGAFSARGIFGQYIYINPRKQVIVTVLSSRSKPKGAEAIPDNDFFNSAVSALE</sequence>
<dbReference type="InterPro" id="IPR012338">
    <property type="entry name" value="Beta-lactam/transpept-like"/>
</dbReference>